<name>A0ABT5XGP6_9EURY</name>
<evidence type="ECO:0000256" key="4">
    <source>
        <dbReference type="ARBA" id="ARBA00022932"/>
    </source>
</evidence>
<feature type="compositionally biased region" description="Basic and acidic residues" evidence="8">
    <location>
        <begin position="938"/>
        <end position="948"/>
    </location>
</feature>
<proteinExistence type="inferred from homology"/>
<evidence type="ECO:0000256" key="1">
    <source>
        <dbReference type="ARBA" id="ARBA00005755"/>
    </source>
</evidence>
<dbReference type="InterPro" id="IPR006133">
    <property type="entry name" value="DNA-dir_DNA_pol_B_exonuc"/>
</dbReference>
<dbReference type="PROSITE" id="PS00116">
    <property type="entry name" value="DNA_POLYMERASE_B"/>
    <property type="match status" value="1"/>
</dbReference>
<dbReference type="Gene3D" id="1.10.132.60">
    <property type="entry name" value="DNA polymerase family B, C-terminal domain"/>
    <property type="match status" value="1"/>
</dbReference>
<evidence type="ECO:0000259" key="10">
    <source>
        <dbReference type="Pfam" id="PF03104"/>
    </source>
</evidence>
<dbReference type="PANTHER" id="PTHR10322">
    <property type="entry name" value="DNA POLYMERASE CATALYTIC SUBUNIT"/>
    <property type="match status" value="1"/>
</dbReference>
<dbReference type="InterPro" id="IPR006134">
    <property type="entry name" value="DNA-dir_DNA_pol_B_multi_dom"/>
</dbReference>
<reference evidence="11 12" key="1">
    <citation type="submission" date="2023-03" db="EMBL/GenBank/DDBJ databases">
        <title>Whole genome sequencing of Methanotrichaceae archaeon M04Ac.</title>
        <authorList>
            <person name="Khomyakova M.A."/>
            <person name="Merkel A.Y."/>
            <person name="Slobodkin A.I."/>
        </authorList>
    </citation>
    <scope>NUCLEOTIDE SEQUENCE [LARGE SCALE GENOMIC DNA]</scope>
    <source>
        <strain evidence="11 12">M04Ac</strain>
    </source>
</reference>
<dbReference type="SUPFAM" id="SSF56672">
    <property type="entry name" value="DNA/RNA polymerases"/>
    <property type="match status" value="1"/>
</dbReference>
<dbReference type="RefSeq" id="WP_316969599.1">
    <property type="nucleotide sequence ID" value="NZ_JARFPL010000034.1"/>
</dbReference>
<dbReference type="GO" id="GO:0003887">
    <property type="term" value="F:DNA-directed DNA polymerase activity"/>
    <property type="evidence" value="ECO:0007669"/>
    <property type="project" value="UniProtKB-KW"/>
</dbReference>
<dbReference type="Gene3D" id="3.30.420.10">
    <property type="entry name" value="Ribonuclease H-like superfamily/Ribonuclease H"/>
    <property type="match status" value="1"/>
</dbReference>
<comment type="caution">
    <text evidence="11">The sequence shown here is derived from an EMBL/GenBank/DDBJ whole genome shotgun (WGS) entry which is preliminary data.</text>
</comment>
<sequence>MIFQILDANYVYDADGFPVVQLFGTTPSGRPITVQASGFRPYFYARIDEKRIDSAIEVIRAMGLSAEAVERFRPVGYQRRPAKMLKVVAKDPKSVREFRESVLSVPGVLEVYETDVLFKNRFLIDLDLGGMRWTEVDAEEVGKGEWKEREEWKVAIIGPVPHTALRPAGAGPAVAGEEERGGAGERAANGEAERVKVSGAEATGGAKAIPNAPLRTMAFDIECLPLNGAMPHPETSPVIMVSLAFDPPYKGREDLVLVGREVDCPRGDVLCCGGEREMLSRFVEIVRDYDPDVVAGYNSSEFDFPYLEERARRLNLDVRVGRDGGPWRVRKIVNQTRVEITGRVVVDLLPLVRSSFSLKRYTLRNASLELLGVEKHDVDPKEMEALWAASGDDFARLVSYSRRDSYLALHLLTDLQLLDKYIALAQTSGSLLQEVIDGGQTGMVENFLFRKFQERGRVIPPKPDADLSSARAAQSSELKGGAVLEPKKGLVEDVLILDYRSLYPSIMMAHNLCYSTVVTDERPASGEVVRPPSGGEFVLPSASPGIVPGVLSDLLAQRTDIKGRMKSASAEERSILDAQQYALKILLNSFYGYSGYARARLYSLPLANAVTSFGRSNILNTKGMVEEIGSVYVRDGRALLPEEMAAAAGDTFPAGVEFKRFDLEVVYGDTDSVFIRLKPFGGRGVKPALEEAELVGKKISETVTSRLPPPMELVFEAFARRGLFLVKKRYALWVFEKAGGEWRDKIKVRGMETVRRDWCELTSKTLNRSLELVLMEGKVEEALDLAKSVIDRLQRLDLRKDPEILEDLVLTRRYTKSTAAYKNKQPHVQLAEKMRARGGPVPQVGDRIPFVIVRGRGLFVDRAEDPSYALQNGLLIDTDYYINKQILPPLLRLLSPFGVTKEQLVCSPEQQRLFDLAPPRAAAKGRAPSAAGGTGEGQEQKQKSLFDF</sequence>
<keyword evidence="5 7" id="KW-0238">DNA-binding</keyword>
<feature type="domain" description="DNA-directed DNA polymerase family B exonuclease" evidence="10">
    <location>
        <begin position="209"/>
        <end position="364"/>
    </location>
</feature>
<evidence type="ECO:0000256" key="3">
    <source>
        <dbReference type="ARBA" id="ARBA00022695"/>
    </source>
</evidence>
<feature type="domain" description="DNA-directed DNA polymerase family B multifunctional" evidence="9">
    <location>
        <begin position="433"/>
        <end position="896"/>
    </location>
</feature>
<keyword evidence="4 7" id="KW-0239">DNA-directed DNA polymerase</keyword>
<evidence type="ECO:0000256" key="5">
    <source>
        <dbReference type="ARBA" id="ARBA00023125"/>
    </source>
</evidence>
<dbReference type="Gene3D" id="3.30.342.10">
    <property type="entry name" value="DNA Polymerase, chain B, domain 1"/>
    <property type="match status" value="1"/>
</dbReference>
<keyword evidence="7" id="KW-0235">DNA replication</keyword>
<evidence type="ECO:0000313" key="11">
    <source>
        <dbReference type="EMBL" id="MDF0593899.1"/>
    </source>
</evidence>
<feature type="region of interest" description="Disordered" evidence="8">
    <location>
        <begin position="167"/>
        <end position="189"/>
    </location>
</feature>
<dbReference type="InterPro" id="IPR050240">
    <property type="entry name" value="DNA_pol_type-B"/>
</dbReference>
<evidence type="ECO:0000256" key="8">
    <source>
        <dbReference type="SAM" id="MobiDB-lite"/>
    </source>
</evidence>
<dbReference type="EMBL" id="JARFPL010000034">
    <property type="protein sequence ID" value="MDF0593899.1"/>
    <property type="molecule type" value="Genomic_DNA"/>
</dbReference>
<dbReference type="CDD" id="cd05160">
    <property type="entry name" value="DEDDy_DNA_polB_exo"/>
    <property type="match status" value="1"/>
</dbReference>
<feature type="region of interest" description="Disordered" evidence="8">
    <location>
        <begin position="919"/>
        <end position="948"/>
    </location>
</feature>
<dbReference type="Pfam" id="PF03104">
    <property type="entry name" value="DNA_pol_B_exo1"/>
    <property type="match status" value="1"/>
</dbReference>
<feature type="compositionally biased region" description="Low complexity" evidence="8">
    <location>
        <begin position="919"/>
        <end position="931"/>
    </location>
</feature>
<protein>
    <recommendedName>
        <fullName evidence="7">DNA polymerase</fullName>
        <ecNumber evidence="7">2.7.7.7</ecNumber>
    </recommendedName>
</protein>
<evidence type="ECO:0000313" key="12">
    <source>
        <dbReference type="Proteomes" id="UP001215956"/>
    </source>
</evidence>
<evidence type="ECO:0000256" key="7">
    <source>
        <dbReference type="RuleBase" id="RU000442"/>
    </source>
</evidence>
<gene>
    <name evidence="11" type="ORF">P0O24_09935</name>
</gene>
<dbReference type="InterPro" id="IPR023211">
    <property type="entry name" value="DNA_pol_palm_dom_sf"/>
</dbReference>
<dbReference type="InterPro" id="IPR036397">
    <property type="entry name" value="RNaseH_sf"/>
</dbReference>
<dbReference type="Gene3D" id="3.90.1600.10">
    <property type="entry name" value="Palm domain of DNA polymerase"/>
    <property type="match status" value="1"/>
</dbReference>
<dbReference type="Gene3D" id="1.10.287.690">
    <property type="entry name" value="Helix hairpin bin"/>
    <property type="match status" value="1"/>
</dbReference>
<keyword evidence="3 7" id="KW-0548">Nucleotidyltransferase</keyword>
<comment type="similarity">
    <text evidence="1 7">Belongs to the DNA polymerase type-B family.</text>
</comment>
<dbReference type="SMART" id="SM00486">
    <property type="entry name" value="POLBc"/>
    <property type="match status" value="1"/>
</dbReference>
<organism evidence="11 12">
    <name type="scientific">Candidatus Methanocrinis alkalitolerans</name>
    <dbReference type="NCBI Taxonomy" id="3033395"/>
    <lineage>
        <taxon>Archaea</taxon>
        <taxon>Methanobacteriati</taxon>
        <taxon>Methanobacteriota</taxon>
        <taxon>Stenosarchaea group</taxon>
        <taxon>Methanomicrobia</taxon>
        <taxon>Methanotrichales</taxon>
        <taxon>Methanotrichaceae</taxon>
        <taxon>Methanocrinis</taxon>
    </lineage>
</organism>
<comment type="catalytic activity">
    <reaction evidence="6 7">
        <text>DNA(n) + a 2'-deoxyribonucleoside 5'-triphosphate = DNA(n+1) + diphosphate</text>
        <dbReference type="Rhea" id="RHEA:22508"/>
        <dbReference type="Rhea" id="RHEA-COMP:17339"/>
        <dbReference type="Rhea" id="RHEA-COMP:17340"/>
        <dbReference type="ChEBI" id="CHEBI:33019"/>
        <dbReference type="ChEBI" id="CHEBI:61560"/>
        <dbReference type="ChEBI" id="CHEBI:173112"/>
        <dbReference type="EC" id="2.7.7.7"/>
    </reaction>
</comment>
<dbReference type="Pfam" id="PF00136">
    <property type="entry name" value="DNA_pol_B"/>
    <property type="match status" value="1"/>
</dbReference>
<dbReference type="PRINTS" id="PR00106">
    <property type="entry name" value="DNAPOLB"/>
</dbReference>
<dbReference type="PANTHER" id="PTHR10322:SF23">
    <property type="entry name" value="DNA POLYMERASE DELTA CATALYTIC SUBUNIT"/>
    <property type="match status" value="1"/>
</dbReference>
<keyword evidence="12" id="KW-1185">Reference proteome</keyword>
<dbReference type="Proteomes" id="UP001215956">
    <property type="component" value="Unassembled WGS sequence"/>
</dbReference>
<dbReference type="InterPro" id="IPR043502">
    <property type="entry name" value="DNA/RNA_pol_sf"/>
</dbReference>
<accession>A0ABT5XGP6</accession>
<evidence type="ECO:0000256" key="6">
    <source>
        <dbReference type="ARBA" id="ARBA00049244"/>
    </source>
</evidence>
<dbReference type="EC" id="2.7.7.7" evidence="7"/>
<dbReference type="InterPro" id="IPR017964">
    <property type="entry name" value="DNA-dir_DNA_pol_B_CS"/>
</dbReference>
<dbReference type="InterPro" id="IPR042087">
    <property type="entry name" value="DNA_pol_B_thumb"/>
</dbReference>
<evidence type="ECO:0000256" key="2">
    <source>
        <dbReference type="ARBA" id="ARBA00022679"/>
    </source>
</evidence>
<dbReference type="InterPro" id="IPR006172">
    <property type="entry name" value="DNA-dir_DNA_pol_B"/>
</dbReference>
<evidence type="ECO:0000259" key="9">
    <source>
        <dbReference type="Pfam" id="PF00136"/>
    </source>
</evidence>
<dbReference type="InterPro" id="IPR012337">
    <property type="entry name" value="RNaseH-like_sf"/>
</dbReference>
<dbReference type="SUPFAM" id="SSF53098">
    <property type="entry name" value="Ribonuclease H-like"/>
    <property type="match status" value="1"/>
</dbReference>
<keyword evidence="2 7" id="KW-0808">Transferase</keyword>